<evidence type="ECO:0000259" key="2">
    <source>
        <dbReference type="Pfam" id="PF00266"/>
    </source>
</evidence>
<organism evidence="4 5">
    <name type="scientific">Toxocara canis</name>
    <name type="common">Canine roundworm</name>
    <dbReference type="NCBI Taxonomy" id="6265"/>
    <lineage>
        <taxon>Eukaryota</taxon>
        <taxon>Metazoa</taxon>
        <taxon>Ecdysozoa</taxon>
        <taxon>Nematoda</taxon>
        <taxon>Chromadorea</taxon>
        <taxon>Rhabditida</taxon>
        <taxon>Spirurina</taxon>
        <taxon>Ascaridomorpha</taxon>
        <taxon>Ascaridoidea</taxon>
        <taxon>Toxocaridae</taxon>
        <taxon>Toxocara</taxon>
    </lineage>
</organism>
<dbReference type="InterPro" id="IPR015424">
    <property type="entry name" value="PyrdxlP-dep_Trfase"/>
</dbReference>
<dbReference type="AlphaFoldDB" id="A0A0B2VV75"/>
<dbReference type="CDD" id="cd24138">
    <property type="entry name" value="TtcA-like"/>
    <property type="match status" value="1"/>
</dbReference>
<dbReference type="EMBL" id="JPKZ01000896">
    <property type="protein sequence ID" value="KHN84850.1"/>
    <property type="molecule type" value="Genomic_DNA"/>
</dbReference>
<gene>
    <name evidence="4" type="primary">ttcA</name>
    <name evidence="4" type="ORF">Tcan_15420</name>
</gene>
<feature type="domain" description="tRNA(Ile)-lysidine/2-thiocytidine synthase N-terminal" evidence="3">
    <location>
        <begin position="872"/>
        <end position="1035"/>
    </location>
</feature>
<dbReference type="OMA" id="CATVDPQ"/>
<dbReference type="PANTHER" id="PTHR43686">
    <property type="entry name" value="SULFURTRANSFERASE-RELATED"/>
    <property type="match status" value="1"/>
</dbReference>
<dbReference type="PANTHER" id="PTHR43686:SF1">
    <property type="entry name" value="AMINOTRAN_5 DOMAIN-CONTAINING PROTEIN"/>
    <property type="match status" value="1"/>
</dbReference>
<dbReference type="SUPFAM" id="SSF53383">
    <property type="entry name" value="PLP-dependent transferases"/>
    <property type="match status" value="2"/>
</dbReference>
<dbReference type="Gene3D" id="3.40.50.620">
    <property type="entry name" value="HUPs"/>
    <property type="match status" value="1"/>
</dbReference>
<feature type="region of interest" description="Disordered" evidence="1">
    <location>
        <begin position="1"/>
        <end position="29"/>
    </location>
</feature>
<feature type="domain" description="Aminotransferase class V" evidence="2">
    <location>
        <begin position="212"/>
        <end position="571"/>
    </location>
</feature>
<evidence type="ECO:0000313" key="4">
    <source>
        <dbReference type="EMBL" id="KHN84850.1"/>
    </source>
</evidence>
<feature type="domain" description="Aminotransferase class V" evidence="2">
    <location>
        <begin position="57"/>
        <end position="186"/>
    </location>
</feature>
<protein>
    <submittedName>
        <fullName evidence="4">tRNA 2-thiocytidine biosynthesis protein TtcA</fullName>
    </submittedName>
</protein>
<evidence type="ECO:0000259" key="3">
    <source>
        <dbReference type="Pfam" id="PF01171"/>
    </source>
</evidence>
<accession>A0A0B2VV75</accession>
<dbReference type="Gene3D" id="3.40.640.10">
    <property type="entry name" value="Type I PLP-dependent aspartate aminotransferase-like (Major domain)"/>
    <property type="match status" value="2"/>
</dbReference>
<feature type="compositionally biased region" description="Basic and acidic residues" evidence="1">
    <location>
        <begin position="1"/>
        <end position="11"/>
    </location>
</feature>
<dbReference type="InterPro" id="IPR011063">
    <property type="entry name" value="TilS/TtcA_N"/>
</dbReference>
<evidence type="ECO:0000313" key="5">
    <source>
        <dbReference type="Proteomes" id="UP000031036"/>
    </source>
</evidence>
<evidence type="ECO:0000256" key="1">
    <source>
        <dbReference type="SAM" id="MobiDB-lite"/>
    </source>
</evidence>
<keyword evidence="5" id="KW-1185">Reference proteome</keyword>
<dbReference type="Gene3D" id="3.90.1150.10">
    <property type="entry name" value="Aspartate Aminotransferase, domain 1"/>
    <property type="match status" value="1"/>
</dbReference>
<dbReference type="OrthoDB" id="420046at2759"/>
<dbReference type="InterPro" id="IPR015421">
    <property type="entry name" value="PyrdxlP-dep_Trfase_major"/>
</dbReference>
<dbReference type="Pfam" id="PF01171">
    <property type="entry name" value="ATP_bind_3"/>
    <property type="match status" value="1"/>
</dbReference>
<dbReference type="InterPro" id="IPR014729">
    <property type="entry name" value="Rossmann-like_a/b/a_fold"/>
</dbReference>
<name>A0A0B2VV75_TOXCA</name>
<dbReference type="STRING" id="6265.A0A0B2VV75"/>
<dbReference type="InterPro" id="IPR015422">
    <property type="entry name" value="PyrdxlP-dep_Trfase_small"/>
</dbReference>
<comment type="caution">
    <text evidence="4">The sequence shown here is derived from an EMBL/GenBank/DDBJ whole genome shotgun (WGS) entry which is preliminary data.</text>
</comment>
<reference evidence="4 5" key="1">
    <citation type="submission" date="2014-11" db="EMBL/GenBank/DDBJ databases">
        <title>Genetic blueprint of the zoonotic pathogen Toxocara canis.</title>
        <authorList>
            <person name="Zhu X.-Q."/>
            <person name="Korhonen P.K."/>
            <person name="Cai H."/>
            <person name="Young N.D."/>
            <person name="Nejsum P."/>
            <person name="von Samson-Himmelstjerna G."/>
            <person name="Boag P.R."/>
            <person name="Tan P."/>
            <person name="Li Q."/>
            <person name="Min J."/>
            <person name="Yang Y."/>
            <person name="Wang X."/>
            <person name="Fang X."/>
            <person name="Hall R.S."/>
            <person name="Hofmann A."/>
            <person name="Sternberg P.W."/>
            <person name="Jex A.R."/>
            <person name="Gasser R.B."/>
        </authorList>
    </citation>
    <scope>NUCLEOTIDE SEQUENCE [LARGE SCALE GENOMIC DNA]</scope>
    <source>
        <strain evidence="4">PN_DK_2014</strain>
    </source>
</reference>
<sequence>MERSFGERVPKFSDSSGQPSRNLSETEGDSILEWMRENEIGRNELIDTPFGKRQVCYCDYAASGRALADIEQYIRHEVLPILGNTHSSITTTSEQSTLFLHEARDIIRNAVGASEHDAVLFTGNGTTAAVELLMHLLALETVIVVSGVHEHHSSVLPWREIASDYFIIDETNDGCVDLKQLDRILRQIRETKGEKMPIVGCFTAASNVTVCYCDYAASGRALADIEQYIRHEVLPILGNTHSSITTTSEQSTLFLHEARDIIRNAVGASEHDAVLFTGNGTTAAVELLMHLLALETVIVVSGVHEHHSSVLPWREIASDYFIIDETNDGCVDLKQLDRILRQIRETKGEKMPIVGCFTAASNVTGICVDVEAITTILKRWNCIALWDYAAAAPYVDIKMNGKAPKDALYFSGHKFSGGIQTPGVLIVKKQLIASTRPKRIGGGTVFFVSRTSRSYLKEVEYREEGGTPDVVGVIRLALAFKLKAAVGTDLIKHKEARICEYVIKRLTSNEHVILLGPAVCRSRLAVFSFVIRERLSQLFLHYNLVSALLNDLFGIQSRSGCACAGPYAQHLLGIGESLALRYRDCLAEDCRLDRVHLRRNGEYSQREMLRPGFTRISIPFFLLSQLSCFDVYLQLSSLVRKATVKRWSNVMTLEGFFCAFSVLALRYRDCLAEDCRLDRVHLRRNGEYSQREMLRPGFTRISIPFFASDKMLALRYRDCLAEDCRLDRVHLRRNGEYSQREMLRPGFTRISIPFFASDKMVEFIVSAVEFIAANATRFIAEKQEMEGEHKSAGSLVAMREELGECALTCCFNEEEQGEGIDDWNRRVVVIQRDDVTEEEKMRQPWVTPPLELYKRVTEAIHSLNMIQDGDRVLVCLSGGKDSLSLLHVLHHYQQRAMLRRKNTFRLGAITVDPGSAAYNPRPLIDYCRALNIDYFYEEQNIIGQAARLSKCRSICAFCSRMKRGRIATAAKLHGYNVLAMGHHLDDLAESFLIAAFQNGNLSTMKAVYVTRDSALRVIRPLIYVREKALREFGTKSKW</sequence>
<dbReference type="InterPro" id="IPR000192">
    <property type="entry name" value="Aminotrans_V_dom"/>
</dbReference>
<feature type="compositionally biased region" description="Polar residues" evidence="1">
    <location>
        <begin position="13"/>
        <end position="25"/>
    </location>
</feature>
<dbReference type="SUPFAM" id="SSF52402">
    <property type="entry name" value="Adenine nucleotide alpha hydrolases-like"/>
    <property type="match status" value="1"/>
</dbReference>
<proteinExistence type="predicted"/>
<dbReference type="Pfam" id="PF00266">
    <property type="entry name" value="Aminotran_5"/>
    <property type="match status" value="2"/>
</dbReference>
<dbReference type="Proteomes" id="UP000031036">
    <property type="component" value="Unassembled WGS sequence"/>
</dbReference>